<dbReference type="EMBL" id="LVYD01000102">
    <property type="protein sequence ID" value="OQP58166.1"/>
    <property type="molecule type" value="Genomic_DNA"/>
</dbReference>
<proteinExistence type="predicted"/>
<dbReference type="RefSeq" id="WP_081155313.1">
    <property type="nucleotide sequence ID" value="NZ_LVYD01000102.1"/>
</dbReference>
<dbReference type="Proteomes" id="UP000192796">
    <property type="component" value="Unassembled WGS sequence"/>
</dbReference>
<accession>A0A1V9FIX8</accession>
<dbReference type="AlphaFoldDB" id="A0A1V9FIX8"/>
<keyword evidence="3" id="KW-1185">Reference proteome</keyword>
<sequence length="177" mass="20526">MKNLIVSLVTGSVLMLTSISALAQPAVKKQDLKDVAALERERIAPPVNNMAVFRNIPIKAVRNFKNSYQQVDNETWYEVPDGYRARFTAGEVLHLVTFNKKGKWLNTIRQYDETKLARDVRAMVRSVYYDYTIVLVEEIEQSLKPVTYIIHMEDKISFKNIRVFDREMEVIGEINKL</sequence>
<feature type="signal peptide" evidence="1">
    <location>
        <begin position="1"/>
        <end position="23"/>
    </location>
</feature>
<evidence type="ECO:0000256" key="1">
    <source>
        <dbReference type="SAM" id="SignalP"/>
    </source>
</evidence>
<dbReference type="OrthoDB" id="667707at2"/>
<protein>
    <submittedName>
        <fullName evidence="2">Uncharacterized protein</fullName>
    </submittedName>
</protein>
<evidence type="ECO:0000313" key="2">
    <source>
        <dbReference type="EMBL" id="OQP58166.1"/>
    </source>
</evidence>
<dbReference type="STRING" id="1703345.A3860_07525"/>
<comment type="caution">
    <text evidence="2">The sequence shown here is derived from an EMBL/GenBank/DDBJ whole genome shotgun (WGS) entry which is preliminary data.</text>
</comment>
<dbReference type="Gene3D" id="3.10.450.360">
    <property type="match status" value="1"/>
</dbReference>
<keyword evidence="1" id="KW-0732">Signal</keyword>
<organism evidence="2 3">
    <name type="scientific">Niastella vici</name>
    <dbReference type="NCBI Taxonomy" id="1703345"/>
    <lineage>
        <taxon>Bacteria</taxon>
        <taxon>Pseudomonadati</taxon>
        <taxon>Bacteroidota</taxon>
        <taxon>Chitinophagia</taxon>
        <taxon>Chitinophagales</taxon>
        <taxon>Chitinophagaceae</taxon>
        <taxon>Niastella</taxon>
    </lineage>
</organism>
<dbReference type="SUPFAM" id="SSF160574">
    <property type="entry name" value="BT0923-like"/>
    <property type="match status" value="1"/>
</dbReference>
<evidence type="ECO:0000313" key="3">
    <source>
        <dbReference type="Proteomes" id="UP000192796"/>
    </source>
</evidence>
<reference evidence="2 3" key="1">
    <citation type="submission" date="2016-03" db="EMBL/GenBank/DDBJ databases">
        <title>Niastella vici sp. nov., isolated from farmland soil.</title>
        <authorList>
            <person name="Chen L."/>
            <person name="Wang D."/>
            <person name="Yang S."/>
            <person name="Wang G."/>
        </authorList>
    </citation>
    <scope>NUCLEOTIDE SEQUENCE [LARGE SCALE GENOMIC DNA]</scope>
    <source>
        <strain evidence="2 3">DJ57</strain>
    </source>
</reference>
<name>A0A1V9FIX8_9BACT</name>
<feature type="chain" id="PRO_5012280341" evidence="1">
    <location>
        <begin position="24"/>
        <end position="177"/>
    </location>
</feature>
<gene>
    <name evidence="2" type="ORF">A3860_07525</name>
</gene>